<dbReference type="GO" id="GO:0008909">
    <property type="term" value="F:isochorismate synthase activity"/>
    <property type="evidence" value="ECO:0007669"/>
    <property type="project" value="UniProtKB-EC"/>
</dbReference>
<reference evidence="8" key="1">
    <citation type="submission" date="2022-06" db="EMBL/GenBank/DDBJ databases">
        <title>Rothia sp. isolated from sandalwood seedling.</title>
        <authorList>
            <person name="Tuikhar N."/>
            <person name="Kirdat K."/>
            <person name="Thorat V."/>
            <person name="Swetha P."/>
            <person name="Padma S."/>
            <person name="Sundararaj R."/>
            <person name="Yadav A."/>
        </authorList>
    </citation>
    <scope>NUCLEOTIDE SEQUENCE</scope>
    <source>
        <strain evidence="8">AR01</strain>
    </source>
</reference>
<feature type="domain" description="Chorismate-utilising enzyme C-terminal" evidence="7">
    <location>
        <begin position="105"/>
        <end position="362"/>
    </location>
</feature>
<proteinExistence type="inferred from homology"/>
<evidence type="ECO:0000256" key="4">
    <source>
        <dbReference type="ARBA" id="ARBA00023235"/>
    </source>
</evidence>
<dbReference type="PANTHER" id="PTHR42839:SF2">
    <property type="entry name" value="ISOCHORISMATE SYNTHASE ENTC"/>
    <property type="match status" value="1"/>
</dbReference>
<evidence type="ECO:0000313" key="9">
    <source>
        <dbReference type="Proteomes" id="UP001139502"/>
    </source>
</evidence>
<evidence type="ECO:0000256" key="1">
    <source>
        <dbReference type="ARBA" id="ARBA00000799"/>
    </source>
</evidence>
<sequence>MSAVSQARPGSGAPADEGLPEFSLSSPRGSVATRGRVTPVAEDAWLGLARERGTGVVGMIPFDPAEPARLGVPHAWTRTGGPASALPSPLRAIPRPWSIRGADSPAYREAVSRAVAAVHAGTLEKIVLSRLLELEYDADSPLSAEAVHRNLLSQHAAAHVFSVRGDGDEHHMGASPELVVGVRDGVLWTHPLAGSAPRPPGADATEDTQAGERLMRSAKDRSEHAAVVTDIAARLEPLCEELTVPAVPTLLATPQLWHLGTPMTGRVRPGVTALDAARAIHPTPAICGVPRGEALRSIAELEGAPRGFFGGLVGWTDPRGDGDWVLNLRSARVGPRAATLFAGAGVVAGSTARGEHRETGVKLSTFLAVLGLAPVDLPGLID</sequence>
<dbReference type="Proteomes" id="UP001139502">
    <property type="component" value="Unassembled WGS sequence"/>
</dbReference>
<dbReference type="InterPro" id="IPR005801">
    <property type="entry name" value="ADC_synthase"/>
</dbReference>
<organism evidence="8 9">
    <name type="scientific">Rothia santali</name>
    <dbReference type="NCBI Taxonomy" id="2949643"/>
    <lineage>
        <taxon>Bacteria</taxon>
        <taxon>Bacillati</taxon>
        <taxon>Actinomycetota</taxon>
        <taxon>Actinomycetes</taxon>
        <taxon>Micrococcales</taxon>
        <taxon>Micrococcaceae</taxon>
        <taxon>Rothia</taxon>
    </lineage>
</organism>
<dbReference type="EC" id="5.4.4.2" evidence="3"/>
<evidence type="ECO:0000256" key="5">
    <source>
        <dbReference type="ARBA" id="ARBA00041564"/>
    </source>
</evidence>
<comment type="catalytic activity">
    <reaction evidence="1">
        <text>chorismate = isochorismate</text>
        <dbReference type="Rhea" id="RHEA:18985"/>
        <dbReference type="ChEBI" id="CHEBI:29748"/>
        <dbReference type="ChEBI" id="CHEBI:29780"/>
        <dbReference type="EC" id="5.4.4.2"/>
    </reaction>
</comment>
<comment type="similarity">
    <text evidence="2">Belongs to the isochorismate synthase family.</text>
</comment>
<dbReference type="AlphaFoldDB" id="A0A9X2KLM1"/>
<protein>
    <recommendedName>
        <fullName evidence="3">isochorismate synthase</fullName>
        <ecNumber evidence="3">5.4.4.2</ecNumber>
    </recommendedName>
    <alternativeName>
        <fullName evidence="5">Isochorismate mutase</fullName>
    </alternativeName>
</protein>
<dbReference type="EMBL" id="JANAFB010000022">
    <property type="protein sequence ID" value="MCP3426311.1"/>
    <property type="molecule type" value="Genomic_DNA"/>
</dbReference>
<evidence type="ECO:0000256" key="2">
    <source>
        <dbReference type="ARBA" id="ARBA00005297"/>
    </source>
</evidence>
<dbReference type="Pfam" id="PF00425">
    <property type="entry name" value="Chorismate_bind"/>
    <property type="match status" value="1"/>
</dbReference>
<feature type="region of interest" description="Disordered" evidence="6">
    <location>
        <begin position="192"/>
        <end position="211"/>
    </location>
</feature>
<evidence type="ECO:0000256" key="3">
    <source>
        <dbReference type="ARBA" id="ARBA00012824"/>
    </source>
</evidence>
<dbReference type="SUPFAM" id="SSF56322">
    <property type="entry name" value="ADC synthase"/>
    <property type="match status" value="1"/>
</dbReference>
<keyword evidence="9" id="KW-1185">Reference proteome</keyword>
<comment type="caution">
    <text evidence="8">The sequence shown here is derived from an EMBL/GenBank/DDBJ whole genome shotgun (WGS) entry which is preliminary data.</text>
</comment>
<name>A0A9X2KLM1_9MICC</name>
<evidence type="ECO:0000256" key="6">
    <source>
        <dbReference type="SAM" id="MobiDB-lite"/>
    </source>
</evidence>
<keyword evidence="4 8" id="KW-0413">Isomerase</keyword>
<feature type="region of interest" description="Disordered" evidence="6">
    <location>
        <begin position="1"/>
        <end position="34"/>
    </location>
</feature>
<dbReference type="Gene3D" id="3.60.120.10">
    <property type="entry name" value="Anthranilate synthase"/>
    <property type="match status" value="1"/>
</dbReference>
<gene>
    <name evidence="8" type="ORF">NBM05_09930</name>
</gene>
<dbReference type="NCBIfam" id="TIGR00543">
    <property type="entry name" value="isochor_syn"/>
    <property type="match status" value="1"/>
</dbReference>
<evidence type="ECO:0000259" key="7">
    <source>
        <dbReference type="Pfam" id="PF00425"/>
    </source>
</evidence>
<dbReference type="InterPro" id="IPR015890">
    <property type="entry name" value="Chorismate_C"/>
</dbReference>
<dbReference type="RefSeq" id="WP_254166907.1">
    <property type="nucleotide sequence ID" value="NZ_JANAFB010000022.1"/>
</dbReference>
<evidence type="ECO:0000313" key="8">
    <source>
        <dbReference type="EMBL" id="MCP3426311.1"/>
    </source>
</evidence>
<dbReference type="InterPro" id="IPR004561">
    <property type="entry name" value="IsoChor_synthase"/>
</dbReference>
<dbReference type="PANTHER" id="PTHR42839">
    <property type="entry name" value="ISOCHORISMATE SYNTHASE ENTC"/>
    <property type="match status" value="1"/>
</dbReference>
<accession>A0A9X2KLM1</accession>